<sequence>MKRIVAGLSCLFLVACGNDAAPLAEAIRSHDSFTLAQVAEHPVEKAYVFCPYSSPELAEERGFKGSDIPSEFGSSYSREFSSGIGLIYSDGTEAAIEWFDHTEIEACAAGYKEELDPNSLMTVVKVQRKFTNPDAEKTVRVLKY</sequence>
<keyword evidence="1" id="KW-0732">Signal</keyword>
<evidence type="ECO:0000256" key="1">
    <source>
        <dbReference type="SAM" id="SignalP"/>
    </source>
</evidence>
<organism evidence="2 3">
    <name type="scientific">Corynebacterium kalinowskii</name>
    <dbReference type="NCBI Taxonomy" id="2675216"/>
    <lineage>
        <taxon>Bacteria</taxon>
        <taxon>Bacillati</taxon>
        <taxon>Actinomycetota</taxon>
        <taxon>Actinomycetes</taxon>
        <taxon>Mycobacteriales</taxon>
        <taxon>Corynebacteriaceae</taxon>
        <taxon>Corynebacterium</taxon>
    </lineage>
</organism>
<evidence type="ECO:0000313" key="2">
    <source>
        <dbReference type="EMBL" id="QGU01471.1"/>
    </source>
</evidence>
<dbReference type="PROSITE" id="PS51257">
    <property type="entry name" value="PROKAR_LIPOPROTEIN"/>
    <property type="match status" value="1"/>
</dbReference>
<dbReference type="AlphaFoldDB" id="A0A6B8VNU8"/>
<dbReference type="KEGG" id="ckw:CKALI_02940"/>
<accession>A0A6B8VNU8</accession>
<dbReference type="Proteomes" id="UP000427071">
    <property type="component" value="Chromosome"/>
</dbReference>
<feature type="signal peptide" evidence="1">
    <location>
        <begin position="1"/>
        <end position="20"/>
    </location>
</feature>
<reference evidence="3" key="1">
    <citation type="submission" date="2019-11" db="EMBL/GenBank/DDBJ databases">
        <title>Complete genome sequence of Corynebacterium kalinowskii 1959, a novel Corynebacterium species isolated from soil of a small paddock in Vilsendorf, Germany.</title>
        <authorList>
            <person name="Schaffert L."/>
            <person name="Ruwe M."/>
            <person name="Milse J."/>
            <person name="Hanuschka K."/>
            <person name="Ortseifen V."/>
            <person name="Droste J."/>
            <person name="Brandt D."/>
            <person name="Schlueter L."/>
            <person name="Kutter Y."/>
            <person name="Vinke S."/>
            <person name="Viehoefer P."/>
            <person name="Jacob L."/>
            <person name="Luebke N.-C."/>
            <person name="Schulte-Berndt E."/>
            <person name="Hain C."/>
            <person name="Linder M."/>
            <person name="Schmidt P."/>
            <person name="Wollenschlaeger L."/>
            <person name="Luttermann T."/>
            <person name="Thieme E."/>
            <person name="Hassa J."/>
            <person name="Haak M."/>
            <person name="Wittchen M."/>
            <person name="Mentz A."/>
            <person name="Persicke M."/>
            <person name="Busche T."/>
            <person name="Ruckert C."/>
        </authorList>
    </citation>
    <scope>NUCLEOTIDE SEQUENCE [LARGE SCALE GENOMIC DNA]</scope>
    <source>
        <strain evidence="3">1959</strain>
    </source>
</reference>
<protein>
    <recommendedName>
        <fullName evidence="4">Secreted protein</fullName>
    </recommendedName>
</protein>
<gene>
    <name evidence="2" type="ORF">CKALI_02940</name>
</gene>
<keyword evidence="3" id="KW-1185">Reference proteome</keyword>
<evidence type="ECO:0000313" key="3">
    <source>
        <dbReference type="Proteomes" id="UP000427071"/>
    </source>
</evidence>
<dbReference type="EMBL" id="CP046452">
    <property type="protein sequence ID" value="QGU01471.1"/>
    <property type="molecule type" value="Genomic_DNA"/>
</dbReference>
<name>A0A6B8VNU8_9CORY</name>
<dbReference type="RefSeq" id="WP_156191869.1">
    <property type="nucleotide sequence ID" value="NZ_CP046452.1"/>
</dbReference>
<feature type="chain" id="PRO_5025411623" description="Secreted protein" evidence="1">
    <location>
        <begin position="21"/>
        <end position="144"/>
    </location>
</feature>
<evidence type="ECO:0008006" key="4">
    <source>
        <dbReference type="Google" id="ProtNLM"/>
    </source>
</evidence>
<proteinExistence type="predicted"/>